<reference evidence="2 3" key="1">
    <citation type="submission" date="2019-05" db="EMBL/GenBank/DDBJ databases">
        <title>Another draft genome of Portunus trituberculatus and its Hox gene families provides insights of decapod evolution.</title>
        <authorList>
            <person name="Jeong J.-H."/>
            <person name="Song I."/>
            <person name="Kim S."/>
            <person name="Choi T."/>
            <person name="Kim D."/>
            <person name="Ryu S."/>
            <person name="Kim W."/>
        </authorList>
    </citation>
    <scope>NUCLEOTIDE SEQUENCE [LARGE SCALE GENOMIC DNA]</scope>
    <source>
        <tissue evidence="2">Muscle</tissue>
    </source>
</reference>
<accession>A0A5B7G4X4</accession>
<dbReference type="OrthoDB" id="1890790at2759"/>
<evidence type="ECO:0000256" key="1">
    <source>
        <dbReference type="SAM" id="SignalP"/>
    </source>
</evidence>
<gene>
    <name evidence="2" type="ORF">E2C01_046449</name>
</gene>
<keyword evidence="1" id="KW-0732">Signal</keyword>
<proteinExistence type="predicted"/>
<sequence>MGVGSGWAGPLMLLLLLLACRASPTITSARRPRLLNLSRVARPPTSPAGLPVPLARGQMQYTLDLLASPASREGTDEHEDARLASQLTVEAQLLPWAVGVGAGGGMGCLEASVATRAAHLALQHHPPPAGVALLVLPPPPGECSFPDRDIFPSETGCCWCCCCCGTPAFARGALVAWGAAHSPPRPARPIQHRPRLRARCRMETGKPRARSNLFSFNKVSSSVAPHPQCVTIVAQPAPTFPQQLDHRHTRNTYFLPSPECTPDLPAGWIWRKKKYEYCHKSFGYGRVFPSRWSVVREMLVYVA</sequence>
<organism evidence="2 3">
    <name type="scientific">Portunus trituberculatus</name>
    <name type="common">Swimming crab</name>
    <name type="synonym">Neptunus trituberculatus</name>
    <dbReference type="NCBI Taxonomy" id="210409"/>
    <lineage>
        <taxon>Eukaryota</taxon>
        <taxon>Metazoa</taxon>
        <taxon>Ecdysozoa</taxon>
        <taxon>Arthropoda</taxon>
        <taxon>Crustacea</taxon>
        <taxon>Multicrustacea</taxon>
        <taxon>Malacostraca</taxon>
        <taxon>Eumalacostraca</taxon>
        <taxon>Eucarida</taxon>
        <taxon>Decapoda</taxon>
        <taxon>Pleocyemata</taxon>
        <taxon>Brachyura</taxon>
        <taxon>Eubrachyura</taxon>
        <taxon>Portunoidea</taxon>
        <taxon>Portunidae</taxon>
        <taxon>Portuninae</taxon>
        <taxon>Portunus</taxon>
    </lineage>
</organism>
<feature type="chain" id="PRO_5022683722" evidence="1">
    <location>
        <begin position="23"/>
        <end position="303"/>
    </location>
</feature>
<comment type="caution">
    <text evidence="2">The sequence shown here is derived from an EMBL/GenBank/DDBJ whole genome shotgun (WGS) entry which is preliminary data.</text>
</comment>
<protein>
    <submittedName>
        <fullName evidence="2">Uncharacterized protein</fullName>
    </submittedName>
</protein>
<name>A0A5B7G4X4_PORTR</name>
<dbReference type="AlphaFoldDB" id="A0A5B7G4X4"/>
<dbReference type="Proteomes" id="UP000324222">
    <property type="component" value="Unassembled WGS sequence"/>
</dbReference>
<feature type="signal peptide" evidence="1">
    <location>
        <begin position="1"/>
        <end position="22"/>
    </location>
</feature>
<evidence type="ECO:0000313" key="2">
    <source>
        <dbReference type="EMBL" id="MPC52577.1"/>
    </source>
</evidence>
<dbReference type="EMBL" id="VSRR010010992">
    <property type="protein sequence ID" value="MPC52577.1"/>
    <property type="molecule type" value="Genomic_DNA"/>
</dbReference>
<keyword evidence="3" id="KW-1185">Reference proteome</keyword>
<evidence type="ECO:0000313" key="3">
    <source>
        <dbReference type="Proteomes" id="UP000324222"/>
    </source>
</evidence>